<dbReference type="Proteomes" id="UP001139011">
    <property type="component" value="Unassembled WGS sequence"/>
</dbReference>
<keyword evidence="1" id="KW-0012">Acyltransferase</keyword>
<dbReference type="Gene3D" id="3.40.630.30">
    <property type="match status" value="1"/>
</dbReference>
<keyword evidence="2" id="KW-1185">Reference proteome</keyword>
<dbReference type="GO" id="GO:0016746">
    <property type="term" value="F:acyltransferase activity"/>
    <property type="evidence" value="ECO:0007669"/>
    <property type="project" value="UniProtKB-KW"/>
</dbReference>
<evidence type="ECO:0000313" key="1">
    <source>
        <dbReference type="EMBL" id="MCK6258991.1"/>
    </source>
</evidence>
<dbReference type="InterPro" id="IPR016181">
    <property type="entry name" value="Acyl_CoA_acyltransferase"/>
</dbReference>
<reference evidence="1" key="1">
    <citation type="submission" date="2021-09" db="EMBL/GenBank/DDBJ databases">
        <title>Genome analysis of Fictibacillus sp. KIGAM418 isolated from marine sediment.</title>
        <authorList>
            <person name="Seo M.-J."/>
            <person name="Cho E.-S."/>
            <person name="Hwang C.Y."/>
        </authorList>
    </citation>
    <scope>NUCLEOTIDE SEQUENCE</scope>
    <source>
        <strain evidence="1">KIGAM418</strain>
    </source>
</reference>
<dbReference type="AlphaFoldDB" id="A0A9X1XF56"/>
<gene>
    <name evidence="1" type="ORF">LCY76_20680</name>
</gene>
<keyword evidence="1" id="KW-0808">Transferase</keyword>
<dbReference type="EC" id="2.3.1.-" evidence="1"/>
<dbReference type="InterPro" id="IPR007434">
    <property type="entry name" value="FemAB-like"/>
</dbReference>
<proteinExistence type="predicted"/>
<accession>A0A9X1XF56</accession>
<dbReference type="SUPFAM" id="SSF55729">
    <property type="entry name" value="Acyl-CoA N-acyltransferases (Nat)"/>
    <property type="match status" value="1"/>
</dbReference>
<comment type="caution">
    <text evidence="1">The sequence shown here is derived from an EMBL/GenBank/DDBJ whole genome shotgun (WGS) entry which is preliminary data.</text>
</comment>
<dbReference type="Pfam" id="PF04339">
    <property type="entry name" value="FemAB_like"/>
    <property type="match status" value="1"/>
</dbReference>
<protein>
    <submittedName>
        <fullName evidence="1">GNAT family N-acetyltransferase</fullName>
        <ecNumber evidence="1">2.3.1.-</ecNumber>
    </submittedName>
</protein>
<organism evidence="1 2">
    <name type="scientific">Fictibacillus marinisediminis</name>
    <dbReference type="NCBI Taxonomy" id="2878389"/>
    <lineage>
        <taxon>Bacteria</taxon>
        <taxon>Bacillati</taxon>
        <taxon>Bacillota</taxon>
        <taxon>Bacilli</taxon>
        <taxon>Bacillales</taxon>
        <taxon>Fictibacillaceae</taxon>
        <taxon>Fictibacillus</taxon>
    </lineage>
</organism>
<name>A0A9X1XF56_9BACL</name>
<sequence>MSFKLTSSLLKNNYDITVVSSIEDISESELLPLTKERSFYVSRPWLLAIERLRGGDTGYVVTRDHAGQLMGVLPIYWGKPSARGYYEPFKRFLERSGGDFQADDWSPAFIVGSRAAYSCEFLIRPTIHSEEKDDVLASMLDIANKYAQEFGAASTSALYINKSGRTQLESVIENHSDFFLAGANSILDIKWNDFDEYMQSIKWKRGVLREQQVFTSKGYYIESCKLADSMNTFAELFANHERKYGYKTSPDQEAKELQTLVDTANEYSHVFVLKLGGSAVGCILLFLWGNTIYARTVGFDFDVIGGGYEYFNLAYYEVIRFAIENGYDHVEYGMGTYRAKLKRGARLEPLWGIVNSSTKPTPFKDFNFVNWDRTRQEAVTASDIKRLERIQLP</sequence>
<dbReference type="RefSeq" id="WP_248254213.1">
    <property type="nucleotide sequence ID" value="NZ_JAIWJX010000002.1"/>
</dbReference>
<evidence type="ECO:0000313" key="2">
    <source>
        <dbReference type="Proteomes" id="UP001139011"/>
    </source>
</evidence>
<dbReference type="EMBL" id="JAIWJX010000002">
    <property type="protein sequence ID" value="MCK6258991.1"/>
    <property type="molecule type" value="Genomic_DNA"/>
</dbReference>